<evidence type="ECO:0000256" key="7">
    <source>
        <dbReference type="ARBA" id="ARBA00023136"/>
    </source>
</evidence>
<proteinExistence type="predicted"/>
<reference evidence="9 10" key="1">
    <citation type="submission" date="2015-09" db="EMBL/GenBank/DDBJ databases">
        <title>Sorangium comparison.</title>
        <authorList>
            <person name="Zaburannyi N."/>
            <person name="Bunk B."/>
            <person name="Overmann J."/>
            <person name="Mueller R."/>
        </authorList>
    </citation>
    <scope>NUCLEOTIDE SEQUENCE [LARGE SCALE GENOMIC DNA]</scope>
    <source>
        <strain evidence="9 10">So ce26</strain>
    </source>
</reference>
<keyword evidence="5 8" id="KW-1133">Transmembrane helix</keyword>
<keyword evidence="6" id="KW-0408">Iron</keyword>
<gene>
    <name evidence="9" type="primary">sdhA</name>
    <name evidence="9" type="ORF">SOCE26_096540</name>
</gene>
<feature type="transmembrane region" description="Helical" evidence="8">
    <location>
        <begin position="23"/>
        <end position="41"/>
    </location>
</feature>
<dbReference type="RefSeq" id="WP_104986029.1">
    <property type="nucleotide sequence ID" value="NZ_CP012673.1"/>
</dbReference>
<dbReference type="InterPro" id="IPR011138">
    <property type="entry name" value="Cytochrome_b-558"/>
</dbReference>
<dbReference type="GO" id="GO:0016020">
    <property type="term" value="C:membrane"/>
    <property type="evidence" value="ECO:0007669"/>
    <property type="project" value="UniProtKB-SubCell"/>
</dbReference>
<dbReference type="SUPFAM" id="SSF81343">
    <property type="entry name" value="Fumarate reductase respiratory complex transmembrane subunits"/>
    <property type="match status" value="1"/>
</dbReference>
<feature type="transmembrane region" description="Helical" evidence="8">
    <location>
        <begin position="150"/>
        <end position="176"/>
    </location>
</feature>
<dbReference type="InterPro" id="IPR000701">
    <property type="entry name" value="SuccDH_FuR_B_TM-su"/>
</dbReference>
<evidence type="ECO:0000256" key="6">
    <source>
        <dbReference type="ARBA" id="ARBA00023004"/>
    </source>
</evidence>
<keyword evidence="4" id="KW-0479">Metal-binding</keyword>
<dbReference type="AlphaFoldDB" id="A0A2L0F975"/>
<dbReference type="GO" id="GO:0046872">
    <property type="term" value="F:metal ion binding"/>
    <property type="evidence" value="ECO:0007669"/>
    <property type="project" value="UniProtKB-KW"/>
</dbReference>
<dbReference type="Proteomes" id="UP000238348">
    <property type="component" value="Chromosome"/>
</dbReference>
<keyword evidence="2" id="KW-0349">Heme</keyword>
<accession>A0A2L0F975</accession>
<evidence type="ECO:0000256" key="2">
    <source>
        <dbReference type="ARBA" id="ARBA00022617"/>
    </source>
</evidence>
<feature type="transmembrane region" description="Helical" evidence="8">
    <location>
        <begin position="111"/>
        <end position="130"/>
    </location>
</feature>
<dbReference type="NCBIfam" id="TIGR02046">
    <property type="entry name" value="sdhC_b558_fam"/>
    <property type="match status" value="1"/>
</dbReference>
<protein>
    <submittedName>
        <fullName evidence="9">Succinate dehydrogenase</fullName>
    </submittedName>
</protein>
<evidence type="ECO:0000256" key="8">
    <source>
        <dbReference type="SAM" id="Phobius"/>
    </source>
</evidence>
<dbReference type="EMBL" id="CP012673">
    <property type="protein sequence ID" value="AUX48124.1"/>
    <property type="molecule type" value="Genomic_DNA"/>
</dbReference>
<evidence type="ECO:0000313" key="10">
    <source>
        <dbReference type="Proteomes" id="UP000238348"/>
    </source>
</evidence>
<name>A0A2L0F975_SORCE</name>
<organism evidence="9 10">
    <name type="scientific">Sorangium cellulosum</name>
    <name type="common">Polyangium cellulosum</name>
    <dbReference type="NCBI Taxonomy" id="56"/>
    <lineage>
        <taxon>Bacteria</taxon>
        <taxon>Pseudomonadati</taxon>
        <taxon>Myxococcota</taxon>
        <taxon>Polyangia</taxon>
        <taxon>Polyangiales</taxon>
        <taxon>Polyangiaceae</taxon>
        <taxon>Sorangium</taxon>
    </lineage>
</organism>
<evidence type="ECO:0000256" key="4">
    <source>
        <dbReference type="ARBA" id="ARBA00022723"/>
    </source>
</evidence>
<evidence type="ECO:0000256" key="5">
    <source>
        <dbReference type="ARBA" id="ARBA00022989"/>
    </source>
</evidence>
<feature type="transmembrane region" description="Helical" evidence="8">
    <location>
        <begin position="71"/>
        <end position="90"/>
    </location>
</feature>
<evidence type="ECO:0000256" key="1">
    <source>
        <dbReference type="ARBA" id="ARBA00004370"/>
    </source>
</evidence>
<dbReference type="Gene3D" id="1.20.1300.10">
    <property type="entry name" value="Fumarate reductase/succinate dehydrogenase, transmembrane subunit"/>
    <property type="match status" value="1"/>
</dbReference>
<evidence type="ECO:0000313" key="9">
    <source>
        <dbReference type="EMBL" id="AUX48124.1"/>
    </source>
</evidence>
<keyword evidence="3 8" id="KW-0812">Transmembrane</keyword>
<dbReference type="InterPro" id="IPR034804">
    <property type="entry name" value="SQR/QFR_C/D"/>
</dbReference>
<dbReference type="Pfam" id="PF01127">
    <property type="entry name" value="Sdh_cyt"/>
    <property type="match status" value="1"/>
</dbReference>
<feature type="transmembrane region" description="Helical" evidence="8">
    <location>
        <begin position="197"/>
        <end position="221"/>
    </location>
</feature>
<keyword evidence="7 8" id="KW-0472">Membrane</keyword>
<dbReference type="OrthoDB" id="9789209at2"/>
<evidence type="ECO:0000256" key="3">
    <source>
        <dbReference type="ARBA" id="ARBA00022692"/>
    </source>
</evidence>
<comment type="subcellular location">
    <subcellularLocation>
        <location evidence="1">Membrane</location>
    </subcellularLocation>
</comment>
<sequence length="269" mass="28824">MSEAIPARSLFHESRRSFLLRKLHSLTGALPVGGFLLFHFWTNAKALQGQARFDDAVADISHMPYLPALEIGLILLPLAFHALYGVKLAFEGKPNVGSYTYSRNWMYTMQRVTGVLAFAFIAFHLWEYWAQKWLGRMAPEEFYPRLCANMASTVGGVPVIALVYIFGIAASVFHLANGLWGFCFSWGITVSRRAQRMAAVVFGVVGLLVFVLGANTVIYFATGAALPGTASAAEPGALTCADLAAAGATPSAGRGAGAAAEPLAPAPQH</sequence>